<evidence type="ECO:0000313" key="2">
    <source>
        <dbReference type="Proteomes" id="UP000035680"/>
    </source>
</evidence>
<evidence type="ECO:0000313" key="3">
    <source>
        <dbReference type="WBParaSite" id="SVE_0195100.1"/>
    </source>
</evidence>
<name>A0A0K0EZJ2_STRVS</name>
<feature type="transmembrane region" description="Helical" evidence="1">
    <location>
        <begin position="37"/>
        <end position="57"/>
    </location>
</feature>
<reference evidence="2" key="1">
    <citation type="submission" date="2014-07" db="EMBL/GenBank/DDBJ databases">
        <authorList>
            <person name="Martin A.A"/>
            <person name="De Silva N."/>
        </authorList>
    </citation>
    <scope>NUCLEOTIDE SEQUENCE</scope>
</reference>
<sequence length="143" mass="16637">MLFATMFFQSGIKWVPDEICTLIQDSTSPIVNKINDLLYFFAVIVPLIVGFINFCMIKRLNVHASNLSCLNSKQNENKTIFINLIIQTFQPLLGQWPSIIFYYYLQSRRWSVNTNKRSPYFTIKVAASTKISLSEYVGSTWYR</sequence>
<accession>A0A0K0EZJ2</accession>
<proteinExistence type="predicted"/>
<dbReference type="WBParaSite" id="SVE_0195100.1">
    <property type="protein sequence ID" value="SVE_0195100.1"/>
    <property type="gene ID" value="SVE_0195100"/>
</dbReference>
<keyword evidence="2" id="KW-1185">Reference proteome</keyword>
<protein>
    <submittedName>
        <fullName evidence="3">G-protein coupled receptors family 1 profile domain-containing protein</fullName>
    </submittedName>
</protein>
<keyword evidence="1" id="KW-1133">Transmembrane helix</keyword>
<keyword evidence="1" id="KW-0812">Transmembrane</keyword>
<dbReference type="Proteomes" id="UP000035680">
    <property type="component" value="Unassembled WGS sequence"/>
</dbReference>
<dbReference type="AlphaFoldDB" id="A0A0K0EZJ2"/>
<evidence type="ECO:0000256" key="1">
    <source>
        <dbReference type="SAM" id="Phobius"/>
    </source>
</evidence>
<organism evidence="2 3">
    <name type="scientific">Strongyloides venezuelensis</name>
    <name type="common">Threadworm</name>
    <dbReference type="NCBI Taxonomy" id="75913"/>
    <lineage>
        <taxon>Eukaryota</taxon>
        <taxon>Metazoa</taxon>
        <taxon>Ecdysozoa</taxon>
        <taxon>Nematoda</taxon>
        <taxon>Chromadorea</taxon>
        <taxon>Rhabditida</taxon>
        <taxon>Tylenchina</taxon>
        <taxon>Panagrolaimomorpha</taxon>
        <taxon>Strongyloidoidea</taxon>
        <taxon>Strongyloididae</taxon>
        <taxon>Strongyloides</taxon>
    </lineage>
</organism>
<keyword evidence="1" id="KW-0472">Membrane</keyword>
<reference evidence="3" key="2">
    <citation type="submission" date="2015-08" db="UniProtKB">
        <authorList>
            <consortium name="WormBaseParasite"/>
        </authorList>
    </citation>
    <scope>IDENTIFICATION</scope>
</reference>